<organism evidence="2 3">
    <name type="scientific">Phlebiopsis gigantea (strain 11061_1 CR5-6)</name>
    <name type="common">White-rot fungus</name>
    <name type="synonym">Peniophora gigantea</name>
    <dbReference type="NCBI Taxonomy" id="745531"/>
    <lineage>
        <taxon>Eukaryota</taxon>
        <taxon>Fungi</taxon>
        <taxon>Dikarya</taxon>
        <taxon>Basidiomycota</taxon>
        <taxon>Agaricomycotina</taxon>
        <taxon>Agaricomycetes</taxon>
        <taxon>Polyporales</taxon>
        <taxon>Phanerochaetaceae</taxon>
        <taxon>Phlebiopsis</taxon>
    </lineage>
</organism>
<reference evidence="2 3" key="1">
    <citation type="journal article" date="2014" name="PLoS Genet.">
        <title>Analysis of the Phlebiopsis gigantea genome, transcriptome and secretome provides insight into its pioneer colonization strategies of wood.</title>
        <authorList>
            <person name="Hori C."/>
            <person name="Ishida T."/>
            <person name="Igarashi K."/>
            <person name="Samejima M."/>
            <person name="Suzuki H."/>
            <person name="Master E."/>
            <person name="Ferreira P."/>
            <person name="Ruiz-Duenas F.J."/>
            <person name="Held B."/>
            <person name="Canessa P."/>
            <person name="Larrondo L.F."/>
            <person name="Schmoll M."/>
            <person name="Druzhinina I.S."/>
            <person name="Kubicek C.P."/>
            <person name="Gaskell J.A."/>
            <person name="Kersten P."/>
            <person name="St John F."/>
            <person name="Glasner J."/>
            <person name="Sabat G."/>
            <person name="Splinter BonDurant S."/>
            <person name="Syed K."/>
            <person name="Yadav J."/>
            <person name="Mgbeahuruike A.C."/>
            <person name="Kovalchuk A."/>
            <person name="Asiegbu F.O."/>
            <person name="Lackner G."/>
            <person name="Hoffmeister D."/>
            <person name="Rencoret J."/>
            <person name="Gutierrez A."/>
            <person name="Sun H."/>
            <person name="Lindquist E."/>
            <person name="Barry K."/>
            <person name="Riley R."/>
            <person name="Grigoriev I.V."/>
            <person name="Henrissat B."/>
            <person name="Kues U."/>
            <person name="Berka R.M."/>
            <person name="Martinez A.T."/>
            <person name="Covert S.F."/>
            <person name="Blanchette R.A."/>
            <person name="Cullen D."/>
        </authorList>
    </citation>
    <scope>NUCLEOTIDE SEQUENCE [LARGE SCALE GENOMIC DNA]</scope>
    <source>
        <strain evidence="2 3">11061_1 CR5-6</strain>
    </source>
</reference>
<proteinExistence type="predicted"/>
<keyword evidence="3" id="KW-1185">Reference proteome</keyword>
<dbReference type="OrthoDB" id="10639624at2759"/>
<evidence type="ECO:0000313" key="3">
    <source>
        <dbReference type="Proteomes" id="UP000053257"/>
    </source>
</evidence>
<dbReference type="EMBL" id="KN840547">
    <property type="protein sequence ID" value="KIP05302.1"/>
    <property type="molecule type" value="Genomic_DNA"/>
</dbReference>
<evidence type="ECO:0000313" key="2">
    <source>
        <dbReference type="EMBL" id="KIP05302.1"/>
    </source>
</evidence>
<dbReference type="AlphaFoldDB" id="A0A0C3S4Z8"/>
<feature type="compositionally biased region" description="Basic and acidic residues" evidence="1">
    <location>
        <begin position="1"/>
        <end position="10"/>
    </location>
</feature>
<feature type="region of interest" description="Disordered" evidence="1">
    <location>
        <begin position="1"/>
        <end position="21"/>
    </location>
</feature>
<dbReference type="HOGENOM" id="CLU_1349363_0_0_1"/>
<name>A0A0C3S4Z8_PHLG1</name>
<sequence>MRHLSVRSDDANAEVEDPMHHPATQLVRGAPFVDHTGEPGFEEVDGEVDVYLAAEPSINGNRPEDLLWIVCWHVGAMATGVRVVRRAGGTVCDSSRDSASVGEALVNIMKTNEVLAGSDDLKLMHMYQHPLGKLDLGQRRALRCIAQQTSCRELPARSAAAFRTRLLSHREWMETVMQEAIEQDVFQHSKVTEAFSAVLSNDW</sequence>
<dbReference type="Proteomes" id="UP000053257">
    <property type="component" value="Unassembled WGS sequence"/>
</dbReference>
<gene>
    <name evidence="2" type="ORF">PHLGIDRAFT_161372</name>
</gene>
<accession>A0A0C3S4Z8</accession>
<evidence type="ECO:0000256" key="1">
    <source>
        <dbReference type="SAM" id="MobiDB-lite"/>
    </source>
</evidence>
<protein>
    <submittedName>
        <fullName evidence="2">Uncharacterized protein</fullName>
    </submittedName>
</protein>